<protein>
    <submittedName>
        <fullName evidence="1">Uncharacterized protein</fullName>
    </submittedName>
</protein>
<gene>
    <name evidence="1" type="ORF">RIF29_25557</name>
</gene>
<dbReference type="AlphaFoldDB" id="A0AAN9I4B8"/>
<dbReference type="EMBL" id="JAYWIO010000005">
    <property type="protein sequence ID" value="KAK7259931.1"/>
    <property type="molecule type" value="Genomic_DNA"/>
</dbReference>
<proteinExistence type="predicted"/>
<name>A0AAN9I4B8_CROPI</name>
<sequence>MLVSSQVLEQVHSNPILEVTKEKLPTTLRFDQHEPNSLSFGEVSKHMKAILNNSRTGRTERATQTAFAFTTIGYKPIMSNLPTEGSNTLRALNLQYLPPHSITTIRIPTAQVLLGQRALSLPHELDGAGILRKQSKTFVESKIF</sequence>
<dbReference type="Proteomes" id="UP001372338">
    <property type="component" value="Unassembled WGS sequence"/>
</dbReference>
<reference evidence="1 2" key="1">
    <citation type="submission" date="2024-01" db="EMBL/GenBank/DDBJ databases">
        <title>The genomes of 5 underutilized Papilionoideae crops provide insights into root nodulation and disease resistanc.</title>
        <authorList>
            <person name="Yuan L."/>
        </authorList>
    </citation>
    <scope>NUCLEOTIDE SEQUENCE [LARGE SCALE GENOMIC DNA]</scope>
    <source>
        <strain evidence="1">ZHUSHIDOU_FW_LH</strain>
        <tissue evidence="1">Leaf</tissue>
    </source>
</reference>
<organism evidence="1 2">
    <name type="scientific">Crotalaria pallida</name>
    <name type="common">Smooth rattlebox</name>
    <name type="synonym">Crotalaria striata</name>
    <dbReference type="NCBI Taxonomy" id="3830"/>
    <lineage>
        <taxon>Eukaryota</taxon>
        <taxon>Viridiplantae</taxon>
        <taxon>Streptophyta</taxon>
        <taxon>Embryophyta</taxon>
        <taxon>Tracheophyta</taxon>
        <taxon>Spermatophyta</taxon>
        <taxon>Magnoliopsida</taxon>
        <taxon>eudicotyledons</taxon>
        <taxon>Gunneridae</taxon>
        <taxon>Pentapetalae</taxon>
        <taxon>rosids</taxon>
        <taxon>fabids</taxon>
        <taxon>Fabales</taxon>
        <taxon>Fabaceae</taxon>
        <taxon>Papilionoideae</taxon>
        <taxon>50 kb inversion clade</taxon>
        <taxon>genistoids sensu lato</taxon>
        <taxon>core genistoids</taxon>
        <taxon>Crotalarieae</taxon>
        <taxon>Crotalaria</taxon>
    </lineage>
</organism>
<evidence type="ECO:0000313" key="1">
    <source>
        <dbReference type="EMBL" id="KAK7259931.1"/>
    </source>
</evidence>
<accession>A0AAN9I4B8</accession>
<keyword evidence="2" id="KW-1185">Reference proteome</keyword>
<comment type="caution">
    <text evidence="1">The sequence shown here is derived from an EMBL/GenBank/DDBJ whole genome shotgun (WGS) entry which is preliminary data.</text>
</comment>
<evidence type="ECO:0000313" key="2">
    <source>
        <dbReference type="Proteomes" id="UP001372338"/>
    </source>
</evidence>